<feature type="transmembrane region" description="Helical" evidence="1">
    <location>
        <begin position="21"/>
        <end position="38"/>
    </location>
</feature>
<sequence length="114" mass="12852">MTIRNRVHHPRIQPLNNILPFFSTSCIGGFNLFWRSILGLQSSSSWILSVQVPGGIQMMSAMVQPIAFLNLFMTFTIAFTCSPLRSTAKITGSVLLAPRKTYLKWPHNCFYSSI</sequence>
<keyword evidence="1" id="KW-0812">Transmembrane</keyword>
<keyword evidence="1" id="KW-1133">Transmembrane helix</keyword>
<dbReference type="PROSITE" id="PS51257">
    <property type="entry name" value="PROKAR_LIPOPROTEIN"/>
    <property type="match status" value="1"/>
</dbReference>
<organism evidence="2">
    <name type="scientific">Solanum chacoense</name>
    <name type="common">Chaco potato</name>
    <dbReference type="NCBI Taxonomy" id="4108"/>
    <lineage>
        <taxon>Eukaryota</taxon>
        <taxon>Viridiplantae</taxon>
        <taxon>Streptophyta</taxon>
        <taxon>Embryophyta</taxon>
        <taxon>Tracheophyta</taxon>
        <taxon>Spermatophyta</taxon>
        <taxon>Magnoliopsida</taxon>
        <taxon>eudicotyledons</taxon>
        <taxon>Gunneridae</taxon>
        <taxon>Pentapetalae</taxon>
        <taxon>asterids</taxon>
        <taxon>lamiids</taxon>
        <taxon>Solanales</taxon>
        <taxon>Solanaceae</taxon>
        <taxon>Solanoideae</taxon>
        <taxon>Solaneae</taxon>
        <taxon>Solanum</taxon>
    </lineage>
</organism>
<name>A0A0V0HQ85_SOLCH</name>
<reference evidence="2" key="1">
    <citation type="submission" date="2015-12" db="EMBL/GenBank/DDBJ databases">
        <title>Gene expression during late stages of embryo sac development: a critical building block for successful pollen-pistil interactions.</title>
        <authorList>
            <person name="Liu Y."/>
            <person name="Joly V."/>
            <person name="Sabar M."/>
            <person name="Matton D.P."/>
        </authorList>
    </citation>
    <scope>NUCLEOTIDE SEQUENCE</scope>
</reference>
<feature type="transmembrane region" description="Helical" evidence="1">
    <location>
        <begin position="58"/>
        <end position="79"/>
    </location>
</feature>
<accession>A0A0V0HQ85</accession>
<keyword evidence="1" id="KW-0472">Membrane</keyword>
<proteinExistence type="predicted"/>
<evidence type="ECO:0000313" key="2">
    <source>
        <dbReference type="EMBL" id="JAP22064.1"/>
    </source>
</evidence>
<protein>
    <submittedName>
        <fullName evidence="2">Putative ovule protein</fullName>
    </submittedName>
</protein>
<dbReference type="AlphaFoldDB" id="A0A0V0HQ85"/>
<evidence type="ECO:0000256" key="1">
    <source>
        <dbReference type="SAM" id="Phobius"/>
    </source>
</evidence>
<dbReference type="EMBL" id="GEDG01016987">
    <property type="protein sequence ID" value="JAP22064.1"/>
    <property type="molecule type" value="Transcribed_RNA"/>
</dbReference>